<dbReference type="Proteomes" id="UP000477651">
    <property type="component" value="Unassembled WGS sequence"/>
</dbReference>
<gene>
    <name evidence="7" type="ORF">F9B74_08550</name>
</gene>
<accession>A0A6L9Y7L4</accession>
<feature type="transmembrane region" description="Helical" evidence="6">
    <location>
        <begin position="186"/>
        <end position="207"/>
    </location>
</feature>
<evidence type="ECO:0000256" key="5">
    <source>
        <dbReference type="ARBA" id="ARBA00023136"/>
    </source>
</evidence>
<evidence type="ECO:0000256" key="3">
    <source>
        <dbReference type="ARBA" id="ARBA00022692"/>
    </source>
</evidence>
<keyword evidence="4 6" id="KW-1133">Transmembrane helix</keyword>
<evidence type="ECO:0000313" key="7">
    <source>
        <dbReference type="EMBL" id="NEN76366.1"/>
    </source>
</evidence>
<comment type="subcellular location">
    <subcellularLocation>
        <location evidence="1">Cell membrane</location>
        <topology evidence="1">Multi-pass membrane protein</topology>
    </subcellularLocation>
</comment>
<reference evidence="7 8" key="1">
    <citation type="submission" date="2020-02" db="EMBL/GenBank/DDBJ databases">
        <title>Pelistega sp. NLN82 were isolated from wild rodents of the Hainan Island.</title>
        <authorList>
            <person name="Niu N."/>
            <person name="Zhou J."/>
        </authorList>
    </citation>
    <scope>NUCLEOTIDE SEQUENCE [LARGE SCALE GENOMIC DNA]</scope>
    <source>
        <strain evidence="7 8">NLN82</strain>
    </source>
</reference>
<name>A0A6L9Y7L4_9BURK</name>
<keyword evidence="2" id="KW-1003">Cell membrane</keyword>
<feature type="transmembrane region" description="Helical" evidence="6">
    <location>
        <begin position="40"/>
        <end position="65"/>
    </location>
</feature>
<comment type="caution">
    <text evidence="7">The sequence shown here is derived from an EMBL/GenBank/DDBJ whole genome shotgun (WGS) entry which is preliminary data.</text>
</comment>
<dbReference type="GO" id="GO:0005886">
    <property type="term" value="C:plasma membrane"/>
    <property type="evidence" value="ECO:0007669"/>
    <property type="project" value="UniProtKB-SubCell"/>
</dbReference>
<dbReference type="EMBL" id="JAAGYR010000017">
    <property type="protein sequence ID" value="NEN76366.1"/>
    <property type="molecule type" value="Genomic_DNA"/>
</dbReference>
<evidence type="ECO:0000256" key="1">
    <source>
        <dbReference type="ARBA" id="ARBA00004651"/>
    </source>
</evidence>
<feature type="transmembrane region" description="Helical" evidence="6">
    <location>
        <begin position="148"/>
        <end position="174"/>
    </location>
</feature>
<dbReference type="PIRSF" id="PIRSF006324">
    <property type="entry name" value="LeuE"/>
    <property type="match status" value="1"/>
</dbReference>
<keyword evidence="5 6" id="KW-0472">Membrane</keyword>
<feature type="transmembrane region" description="Helical" evidence="6">
    <location>
        <begin position="77"/>
        <end position="97"/>
    </location>
</feature>
<dbReference type="PANTHER" id="PTHR30086:SF20">
    <property type="entry name" value="ARGININE EXPORTER PROTEIN ARGO-RELATED"/>
    <property type="match status" value="1"/>
</dbReference>
<dbReference type="RefSeq" id="WP_163764804.1">
    <property type="nucleotide sequence ID" value="NZ_JAAGYR010000017.1"/>
</dbReference>
<organism evidence="7 8">
    <name type="scientific">Pelistega ratti</name>
    <dbReference type="NCBI Taxonomy" id="2652177"/>
    <lineage>
        <taxon>Bacteria</taxon>
        <taxon>Pseudomonadati</taxon>
        <taxon>Pseudomonadota</taxon>
        <taxon>Betaproteobacteria</taxon>
        <taxon>Burkholderiales</taxon>
        <taxon>Alcaligenaceae</taxon>
        <taxon>Pelistega</taxon>
    </lineage>
</organism>
<evidence type="ECO:0000313" key="8">
    <source>
        <dbReference type="Proteomes" id="UP000477651"/>
    </source>
</evidence>
<keyword evidence="8" id="KW-1185">Reference proteome</keyword>
<evidence type="ECO:0000256" key="4">
    <source>
        <dbReference type="ARBA" id="ARBA00022989"/>
    </source>
</evidence>
<evidence type="ECO:0000256" key="2">
    <source>
        <dbReference type="ARBA" id="ARBA00022475"/>
    </source>
</evidence>
<dbReference type="GO" id="GO:0015171">
    <property type="term" value="F:amino acid transmembrane transporter activity"/>
    <property type="evidence" value="ECO:0007669"/>
    <property type="project" value="TreeGrafter"/>
</dbReference>
<sequence>MLIDNLIPYILLCLVLVISPGPNTFLIFSTASSAGKNDALLKILGLVIATYCHGFLSLFGISLIVLKSPILFNTIKILGALYLFYLGAKFIWQAWFFSKKAPTIAKVKKLSVIKNFSAGFITQILNPKVSTFYIAAFPQFINFNSPHYYLSGTILISIHVLTIAIWFTVMTFFVHKFTLNKGSGNLSRVTIAISGILLVYFAILLGLQPLPSIQS</sequence>
<dbReference type="Pfam" id="PF01810">
    <property type="entry name" value="LysE"/>
    <property type="match status" value="1"/>
</dbReference>
<protein>
    <submittedName>
        <fullName evidence="7">LysE family translocator</fullName>
    </submittedName>
</protein>
<feature type="transmembrane region" description="Helical" evidence="6">
    <location>
        <begin position="6"/>
        <end position="28"/>
    </location>
</feature>
<dbReference type="PANTHER" id="PTHR30086">
    <property type="entry name" value="ARGININE EXPORTER PROTEIN ARGO"/>
    <property type="match status" value="1"/>
</dbReference>
<dbReference type="AlphaFoldDB" id="A0A6L9Y7L4"/>
<evidence type="ECO:0000256" key="6">
    <source>
        <dbReference type="SAM" id="Phobius"/>
    </source>
</evidence>
<proteinExistence type="predicted"/>
<keyword evidence="3 6" id="KW-0812">Transmembrane</keyword>
<dbReference type="InterPro" id="IPR001123">
    <property type="entry name" value="LeuE-type"/>
</dbReference>